<dbReference type="Proteomes" id="UP001147830">
    <property type="component" value="Unassembled WGS sequence"/>
</dbReference>
<dbReference type="PANTHER" id="PTHR47894">
    <property type="entry name" value="HTH-TYPE TRANSCRIPTIONAL REGULATOR GADX"/>
    <property type="match status" value="1"/>
</dbReference>
<accession>A0A9X2WCW4</accession>
<dbReference type="EMBL" id="JAOANI010000007">
    <property type="protein sequence ID" value="MCT7357791.1"/>
    <property type="molecule type" value="Genomic_DNA"/>
</dbReference>
<dbReference type="SMART" id="SM00342">
    <property type="entry name" value="HTH_ARAC"/>
    <property type="match status" value="1"/>
</dbReference>
<evidence type="ECO:0000313" key="6">
    <source>
        <dbReference type="Proteomes" id="UP001147830"/>
    </source>
</evidence>
<dbReference type="RefSeq" id="WP_260974721.1">
    <property type="nucleotide sequence ID" value="NZ_JAOANI010000007.1"/>
</dbReference>
<reference evidence="5" key="1">
    <citation type="journal article" date="2022" name="Front. Microbiol.">
        <title>Genome-based taxonomic rearrangement of Oceanobacter-related bacteria including the description of Thalassolituus hydrocarbonoclasticus sp. nov. and Thalassolituus pacificus sp. nov. and emended description of the genus Thalassolituus.</title>
        <authorList>
            <person name="Dong C."/>
            <person name="Wei L."/>
            <person name="Wang J."/>
            <person name="Lai Q."/>
            <person name="Huang Z."/>
            <person name="Shao Z."/>
        </authorList>
    </citation>
    <scope>NUCLEOTIDE SEQUENCE</scope>
    <source>
        <strain evidence="5">59MF3M-4</strain>
    </source>
</reference>
<keyword evidence="2" id="KW-0238">DNA-binding</keyword>
<evidence type="ECO:0000256" key="3">
    <source>
        <dbReference type="ARBA" id="ARBA00023163"/>
    </source>
</evidence>
<dbReference type="Pfam" id="PF12833">
    <property type="entry name" value="HTH_18"/>
    <property type="match status" value="1"/>
</dbReference>
<dbReference type="GO" id="GO:0000976">
    <property type="term" value="F:transcription cis-regulatory region binding"/>
    <property type="evidence" value="ECO:0007669"/>
    <property type="project" value="TreeGrafter"/>
</dbReference>
<dbReference type="PANTHER" id="PTHR47894:SF1">
    <property type="entry name" value="HTH-TYPE TRANSCRIPTIONAL REGULATOR VQSM"/>
    <property type="match status" value="1"/>
</dbReference>
<dbReference type="Gene3D" id="1.10.10.60">
    <property type="entry name" value="Homeodomain-like"/>
    <property type="match status" value="1"/>
</dbReference>
<gene>
    <name evidence="5" type="ORF">NYR02_01990</name>
</gene>
<keyword evidence="1" id="KW-0805">Transcription regulation</keyword>
<reference evidence="5" key="2">
    <citation type="submission" date="2022-08" db="EMBL/GenBank/DDBJ databases">
        <authorList>
            <person name="Dong C."/>
        </authorList>
    </citation>
    <scope>NUCLEOTIDE SEQUENCE</scope>
    <source>
        <strain evidence="5">59MF3M-4</strain>
    </source>
</reference>
<feature type="domain" description="HTH araC/xylS-type" evidence="4">
    <location>
        <begin position="237"/>
        <end position="339"/>
    </location>
</feature>
<dbReference type="SUPFAM" id="SSF46689">
    <property type="entry name" value="Homeodomain-like"/>
    <property type="match status" value="1"/>
</dbReference>
<evidence type="ECO:0000313" key="5">
    <source>
        <dbReference type="EMBL" id="MCT7357791.1"/>
    </source>
</evidence>
<dbReference type="AlphaFoldDB" id="A0A9X2WCW4"/>
<dbReference type="GO" id="GO:0005829">
    <property type="term" value="C:cytosol"/>
    <property type="evidence" value="ECO:0007669"/>
    <property type="project" value="TreeGrafter"/>
</dbReference>
<name>A0A9X2WCW4_9GAMM</name>
<keyword evidence="6" id="KW-1185">Reference proteome</keyword>
<organism evidence="5 6">
    <name type="scientific">Thalassolituus pacificus</name>
    <dbReference type="NCBI Taxonomy" id="2975440"/>
    <lineage>
        <taxon>Bacteria</taxon>
        <taxon>Pseudomonadati</taxon>
        <taxon>Pseudomonadota</taxon>
        <taxon>Gammaproteobacteria</taxon>
        <taxon>Oceanospirillales</taxon>
        <taxon>Oceanospirillaceae</taxon>
        <taxon>Thalassolituus</taxon>
    </lineage>
</organism>
<dbReference type="InterPro" id="IPR032687">
    <property type="entry name" value="AraC-type_N"/>
</dbReference>
<evidence type="ECO:0000259" key="4">
    <source>
        <dbReference type="PROSITE" id="PS01124"/>
    </source>
</evidence>
<keyword evidence="3" id="KW-0804">Transcription</keyword>
<dbReference type="InterPro" id="IPR018060">
    <property type="entry name" value="HTH_AraC"/>
</dbReference>
<comment type="caution">
    <text evidence="5">The sequence shown here is derived from an EMBL/GenBank/DDBJ whole genome shotgun (WGS) entry which is preliminary data.</text>
</comment>
<evidence type="ECO:0000256" key="1">
    <source>
        <dbReference type="ARBA" id="ARBA00023015"/>
    </source>
</evidence>
<dbReference type="GO" id="GO:0003700">
    <property type="term" value="F:DNA-binding transcription factor activity"/>
    <property type="evidence" value="ECO:0007669"/>
    <property type="project" value="InterPro"/>
</dbReference>
<proteinExistence type="predicted"/>
<dbReference type="Pfam" id="PF12625">
    <property type="entry name" value="Arabinose_bd"/>
    <property type="match status" value="1"/>
</dbReference>
<dbReference type="PROSITE" id="PS01124">
    <property type="entry name" value="HTH_ARAC_FAMILY_2"/>
    <property type="match status" value="1"/>
</dbReference>
<evidence type="ECO:0000256" key="2">
    <source>
        <dbReference type="ARBA" id="ARBA00023125"/>
    </source>
</evidence>
<sequence>MKTAQSDTSIQLPINYLRNLLDLVAGRGGDGVQMMQRSGLSPELIDAIEGQISWEQFSGALRESRNEIDEPGLGLYLGSQLTITTHGLLGLAAMSSPTLGDAARLACQYVATRTPLVSLQLEKKGLQVSLTMDELYALGDIRATFLETLTVTLLAVIDFVSGGQARVSQVNFAFQTPEYSSLYEAFFPCPVRFNQEQNQIILPAEDLSISSRLADIQVQRQAAQQCEQQLKQWQERQKLSGQIRLMLGRAKGRFPGFEQVADELSLSPRTLRRRLADEGTSYQELLEIWREEMAHQYLLTTHLSVQQISYLLGYNDPANFGRAFRKRNDGISPLRFRQQGESINTGSDSPSH</sequence>
<dbReference type="InterPro" id="IPR009057">
    <property type="entry name" value="Homeodomain-like_sf"/>
</dbReference>
<protein>
    <submittedName>
        <fullName evidence="5">AraC family transcriptional regulator</fullName>
    </submittedName>
</protein>